<feature type="region of interest" description="Disordered" evidence="1">
    <location>
        <begin position="1"/>
        <end position="84"/>
    </location>
</feature>
<dbReference type="EMBL" id="JBHSAJ010000002">
    <property type="protein sequence ID" value="MFC3933455.1"/>
    <property type="molecule type" value="Genomic_DNA"/>
</dbReference>
<keyword evidence="4" id="KW-1185">Reference proteome</keyword>
<evidence type="ECO:0000256" key="1">
    <source>
        <dbReference type="SAM" id="MobiDB-lite"/>
    </source>
</evidence>
<organism evidence="3 4">
    <name type="scientific">Acidovorax facilis</name>
    <dbReference type="NCBI Taxonomy" id="12917"/>
    <lineage>
        <taxon>Bacteria</taxon>
        <taxon>Pseudomonadati</taxon>
        <taxon>Pseudomonadota</taxon>
        <taxon>Betaproteobacteria</taxon>
        <taxon>Burkholderiales</taxon>
        <taxon>Comamonadaceae</taxon>
        <taxon>Acidovorax</taxon>
    </lineage>
</organism>
<protein>
    <submittedName>
        <fullName evidence="3">Smr/MutS family protein</fullName>
    </submittedName>
</protein>
<feature type="compositionally biased region" description="Basic and acidic residues" evidence="1">
    <location>
        <begin position="58"/>
        <end position="84"/>
    </location>
</feature>
<dbReference type="Pfam" id="PF01713">
    <property type="entry name" value="Smr"/>
    <property type="match status" value="1"/>
</dbReference>
<feature type="domain" description="Smr" evidence="2">
    <location>
        <begin position="171"/>
        <end position="252"/>
    </location>
</feature>
<dbReference type="PROSITE" id="PS50828">
    <property type="entry name" value="SMR"/>
    <property type="match status" value="1"/>
</dbReference>
<feature type="compositionally biased region" description="Pro residues" evidence="1">
    <location>
        <begin position="19"/>
        <end position="30"/>
    </location>
</feature>
<dbReference type="SUPFAM" id="SSF160443">
    <property type="entry name" value="SMR domain-like"/>
    <property type="match status" value="1"/>
</dbReference>
<dbReference type="Proteomes" id="UP001595693">
    <property type="component" value="Unassembled WGS sequence"/>
</dbReference>
<accession>A0ABV8D546</accession>
<dbReference type="PANTHER" id="PTHR35562:SF2">
    <property type="entry name" value="DNA ENDONUCLEASE SMRA-RELATED"/>
    <property type="match status" value="1"/>
</dbReference>
<evidence type="ECO:0000313" key="3">
    <source>
        <dbReference type="EMBL" id="MFC3933455.1"/>
    </source>
</evidence>
<dbReference type="PANTHER" id="PTHR35562">
    <property type="entry name" value="DNA ENDONUCLEASE SMRA-RELATED"/>
    <property type="match status" value="1"/>
</dbReference>
<proteinExistence type="predicted"/>
<dbReference type="InterPro" id="IPR002625">
    <property type="entry name" value="Smr_dom"/>
</dbReference>
<evidence type="ECO:0000259" key="2">
    <source>
        <dbReference type="PROSITE" id="PS50828"/>
    </source>
</evidence>
<sequence length="260" mass="29016">MAEKKAAAKAAMRPVRHAPAPPAADESPPPPRRRTPPAPRRAGERITQLQDLATVARRLREDQERREAEEKARREAAARAEAERHLFSRSVGPVTPLRNPNVARLRKHQPPPLPVQHWLDEERVLRESISDDFDVTTLLDTDDQLSFRRPGIGVEVTSRLRAGHWSIQSQLDLHGLRVDEAREALGEFIRHAHKTGLRCVRVVHGKGLGSPGKSPVLKGRVHSWLVQKNEVLAFVQARGDEGGAGALVVLLRSARKMLQK</sequence>
<name>A0ABV8D546_9BURK</name>
<dbReference type="Gene3D" id="3.30.1370.110">
    <property type="match status" value="1"/>
</dbReference>
<gene>
    <name evidence="3" type="ORF">ACFOW3_02340</name>
</gene>
<dbReference type="SMART" id="SM00463">
    <property type="entry name" value="SMR"/>
    <property type="match status" value="1"/>
</dbReference>
<reference evidence="4" key="1">
    <citation type="journal article" date="2019" name="Int. J. Syst. Evol. Microbiol.">
        <title>The Global Catalogue of Microorganisms (GCM) 10K type strain sequencing project: providing services to taxonomists for standard genome sequencing and annotation.</title>
        <authorList>
            <consortium name="The Broad Institute Genomics Platform"/>
            <consortium name="The Broad Institute Genome Sequencing Center for Infectious Disease"/>
            <person name="Wu L."/>
            <person name="Ma J."/>
        </authorList>
    </citation>
    <scope>NUCLEOTIDE SEQUENCE [LARGE SCALE GENOMIC DNA]</scope>
    <source>
        <strain evidence="4">CCUG 2113</strain>
    </source>
</reference>
<dbReference type="RefSeq" id="WP_377806594.1">
    <property type="nucleotide sequence ID" value="NZ_JBHSAJ010000002.1"/>
</dbReference>
<comment type="caution">
    <text evidence="3">The sequence shown here is derived from an EMBL/GenBank/DDBJ whole genome shotgun (WGS) entry which is preliminary data.</text>
</comment>
<evidence type="ECO:0000313" key="4">
    <source>
        <dbReference type="Proteomes" id="UP001595693"/>
    </source>
</evidence>
<dbReference type="InterPro" id="IPR036063">
    <property type="entry name" value="Smr_dom_sf"/>
</dbReference>